<gene>
    <name evidence="2" type="ORF">EII40_03755</name>
</gene>
<dbReference type="EMBL" id="RQYS01000012">
    <property type="protein sequence ID" value="RRD62368.1"/>
    <property type="molecule type" value="Genomic_DNA"/>
</dbReference>
<protein>
    <recommendedName>
        <fullName evidence="4">DUF4890 domain-containing protein</fullName>
    </recommendedName>
</protein>
<feature type="chain" id="PRO_5018129823" description="DUF4890 domain-containing protein" evidence="1">
    <location>
        <begin position="23"/>
        <end position="185"/>
    </location>
</feature>
<dbReference type="AlphaFoldDB" id="A0A3P1XWL5"/>
<sequence>MKMNVFYAAAMSLLLCGSQTFAQDNAMHGEKRCPANTGERIQMKAERVADRLMLDDQTAARFKPMYESYLKELQECRTECPRMKQDGGDVNRPSDKDLEKKFKEHLKNERKRLDIRENYYAKFSKILTQKQVMTVLYPKGHGRKHSHATVKQEDDHRLIRDFVNERREIREHHRMRFEADGKQGK</sequence>
<dbReference type="Proteomes" id="UP000278609">
    <property type="component" value="Unassembled WGS sequence"/>
</dbReference>
<reference evidence="2 3" key="1">
    <citation type="submission" date="2018-11" db="EMBL/GenBank/DDBJ databases">
        <title>Genomes From Bacteria Associated with the Canine Oral Cavity: a Test Case for Automated Genome-Based Taxonomic Assignment.</title>
        <authorList>
            <person name="Coil D.A."/>
            <person name="Jospin G."/>
            <person name="Darling A.E."/>
            <person name="Wallis C."/>
            <person name="Davis I.J."/>
            <person name="Harris S."/>
            <person name="Eisen J.A."/>
            <person name="Holcombe L.J."/>
            <person name="O'Flynn C."/>
        </authorList>
    </citation>
    <scope>NUCLEOTIDE SEQUENCE [LARGE SCALE GENOMIC DNA]</scope>
    <source>
        <strain evidence="2 3">OH2617_COT-023</strain>
    </source>
</reference>
<evidence type="ECO:0000313" key="3">
    <source>
        <dbReference type="Proteomes" id="UP000278609"/>
    </source>
</evidence>
<evidence type="ECO:0008006" key="4">
    <source>
        <dbReference type="Google" id="ProtNLM"/>
    </source>
</evidence>
<evidence type="ECO:0000256" key="1">
    <source>
        <dbReference type="SAM" id="SignalP"/>
    </source>
</evidence>
<comment type="caution">
    <text evidence="2">The sequence shown here is derived from an EMBL/GenBank/DDBJ whole genome shotgun (WGS) entry which is preliminary data.</text>
</comment>
<name>A0A3P1XWL5_TANFO</name>
<organism evidence="2 3">
    <name type="scientific">Tannerella forsythia</name>
    <name type="common">Bacteroides forsythus</name>
    <dbReference type="NCBI Taxonomy" id="28112"/>
    <lineage>
        <taxon>Bacteria</taxon>
        <taxon>Pseudomonadati</taxon>
        <taxon>Bacteroidota</taxon>
        <taxon>Bacteroidia</taxon>
        <taxon>Bacteroidales</taxon>
        <taxon>Tannerellaceae</taxon>
        <taxon>Tannerella</taxon>
    </lineage>
</organism>
<accession>A0A3P1XWL5</accession>
<keyword evidence="1" id="KW-0732">Signal</keyword>
<feature type="signal peptide" evidence="1">
    <location>
        <begin position="1"/>
        <end position="22"/>
    </location>
</feature>
<evidence type="ECO:0000313" key="2">
    <source>
        <dbReference type="EMBL" id="RRD62368.1"/>
    </source>
</evidence>
<proteinExistence type="predicted"/>